<keyword evidence="5" id="KW-0378">Hydrolase</keyword>
<feature type="transmembrane region" description="Helical" evidence="11">
    <location>
        <begin position="127"/>
        <end position="146"/>
    </location>
</feature>
<keyword evidence="7" id="KW-0809">Transit peptide</keyword>
<dbReference type="GO" id="GO:0009535">
    <property type="term" value="C:chloroplast thylakoid membrane"/>
    <property type="evidence" value="ECO:0007669"/>
    <property type="project" value="TreeGrafter"/>
</dbReference>
<keyword evidence="14" id="KW-1185">Reference proteome</keyword>
<dbReference type="PANTHER" id="PTHR23076:SF122">
    <property type="entry name" value="AAA+ ATPASE DOMAIN, ATPASE, AAA-TYPE, CORE, PEPTIDASE M41, FTSH EXTRACELLULAR"/>
    <property type="match status" value="1"/>
</dbReference>
<evidence type="ECO:0000256" key="6">
    <source>
        <dbReference type="ARBA" id="ARBA00022840"/>
    </source>
</evidence>
<sequence length="577" mass="64250">MAAEIVSNTSRMISLQPAKLIIDRSNRSYYHSRTSSCMLCPNRLNRRYSVMNAAKSVSALVNESSGSDIGNMNLGYCFGSSQFWHDFNKKNDKLKCRWRKSDAVADVKEEKPLKRTNTDRTPSPKPYAIVAGASLCFVVALCSFGLQRLPNSHFIDVPYSRLVDGIQDGSVTRVQFVENSRQIYFNKDFLEDQNVETSQTDSLTTRLQGAVRKAFPNWQYHTRNVEDDKYELFRMLKDKGITYGSDRALLSASTRNFLFIFFQVAPFWIMVMLTFYQLNLQHDLGKLTKKKPSKKQSLVTFDDVKGVDAAKTELLEIVLCMKGDSKYIKLGAKPPKGVLLAGPPGTGKTLLARAVAGEAGMSFFSISGSELVEVFVGRGAARVRDLFREARKNSPSIIFIDEIDAVGGQRGRTLNCERDQTLNQLLTEMDGFEKEESVVVIAATNRPETLDSALMRPGRFSRKVRVNEPNETGRKEIFAHYLKSVPMEDDKEDICKVVALLTPGLVGADLENIVRESVLLAARRGGEFVTRDDIYQAVDRAKGKVYDHAAAAAKPFPFGATTQGHAQSGSMGFGLSN</sequence>
<keyword evidence="4 10" id="KW-0547">Nucleotide-binding</keyword>
<dbReference type="CDD" id="cd19501">
    <property type="entry name" value="RecA-like_FtsH"/>
    <property type="match status" value="1"/>
</dbReference>
<comment type="caution">
    <text evidence="13">The sequence shown here is derived from an EMBL/GenBank/DDBJ whole genome shotgun (WGS) entry which is preliminary data.</text>
</comment>
<evidence type="ECO:0000256" key="11">
    <source>
        <dbReference type="SAM" id="Phobius"/>
    </source>
</evidence>
<feature type="domain" description="AAA+ ATPase" evidence="12">
    <location>
        <begin position="334"/>
        <end position="470"/>
    </location>
</feature>
<evidence type="ECO:0000313" key="14">
    <source>
        <dbReference type="Proteomes" id="UP001408789"/>
    </source>
</evidence>
<evidence type="ECO:0000256" key="7">
    <source>
        <dbReference type="ARBA" id="ARBA00022946"/>
    </source>
</evidence>
<dbReference type="Pfam" id="PF00004">
    <property type="entry name" value="AAA"/>
    <property type="match status" value="1"/>
</dbReference>
<evidence type="ECO:0000256" key="5">
    <source>
        <dbReference type="ARBA" id="ARBA00022801"/>
    </source>
</evidence>
<dbReference type="Gene3D" id="1.10.8.60">
    <property type="match status" value="1"/>
</dbReference>
<dbReference type="AlphaFoldDB" id="A0AAP0D1Y9"/>
<evidence type="ECO:0000256" key="10">
    <source>
        <dbReference type="RuleBase" id="RU003651"/>
    </source>
</evidence>
<name>A0AAP0D1Y9_9ASTR</name>
<evidence type="ECO:0000313" key="13">
    <source>
        <dbReference type="EMBL" id="KAK9067136.1"/>
    </source>
</evidence>
<evidence type="ECO:0000256" key="8">
    <source>
        <dbReference type="ARBA" id="ARBA00022989"/>
    </source>
</evidence>
<dbReference type="InterPro" id="IPR003593">
    <property type="entry name" value="AAA+_ATPase"/>
</dbReference>
<dbReference type="GO" id="GO:0006508">
    <property type="term" value="P:proteolysis"/>
    <property type="evidence" value="ECO:0007669"/>
    <property type="project" value="UniProtKB-KW"/>
</dbReference>
<dbReference type="EMBL" id="JBCNJP010000015">
    <property type="protein sequence ID" value="KAK9067136.1"/>
    <property type="molecule type" value="Genomic_DNA"/>
</dbReference>
<comment type="similarity">
    <text evidence="10">Belongs to the AAA ATPase family.</text>
</comment>
<dbReference type="SMART" id="SM00382">
    <property type="entry name" value="AAA"/>
    <property type="match status" value="1"/>
</dbReference>
<keyword evidence="3 11" id="KW-0812">Transmembrane</keyword>
<evidence type="ECO:0000259" key="12">
    <source>
        <dbReference type="SMART" id="SM00382"/>
    </source>
</evidence>
<keyword evidence="6 10" id="KW-0067">ATP-binding</keyword>
<accession>A0AAP0D1Y9</accession>
<dbReference type="SUPFAM" id="SSF52540">
    <property type="entry name" value="P-loop containing nucleoside triphosphate hydrolases"/>
    <property type="match status" value="1"/>
</dbReference>
<dbReference type="GO" id="GO:0016887">
    <property type="term" value="F:ATP hydrolysis activity"/>
    <property type="evidence" value="ECO:0007669"/>
    <property type="project" value="InterPro"/>
</dbReference>
<keyword evidence="8 11" id="KW-1133">Transmembrane helix</keyword>
<dbReference type="Proteomes" id="UP001408789">
    <property type="component" value="Unassembled WGS sequence"/>
</dbReference>
<dbReference type="InterPro" id="IPR027417">
    <property type="entry name" value="P-loop_NTPase"/>
</dbReference>
<comment type="subcellular location">
    <subcellularLocation>
        <location evidence="1">Membrane</location>
        <topology evidence="1">Multi-pass membrane protein</topology>
    </subcellularLocation>
</comment>
<evidence type="ECO:0000256" key="1">
    <source>
        <dbReference type="ARBA" id="ARBA00004141"/>
    </source>
</evidence>
<dbReference type="GO" id="GO:0005524">
    <property type="term" value="F:ATP binding"/>
    <property type="evidence" value="ECO:0007669"/>
    <property type="project" value="UniProtKB-KW"/>
</dbReference>
<evidence type="ECO:0000256" key="3">
    <source>
        <dbReference type="ARBA" id="ARBA00022692"/>
    </source>
</evidence>
<dbReference type="Pfam" id="PF17862">
    <property type="entry name" value="AAA_lid_3"/>
    <property type="match status" value="1"/>
</dbReference>
<dbReference type="InterPro" id="IPR041569">
    <property type="entry name" value="AAA_lid_3"/>
</dbReference>
<proteinExistence type="inferred from homology"/>
<evidence type="ECO:0000256" key="9">
    <source>
        <dbReference type="ARBA" id="ARBA00023136"/>
    </source>
</evidence>
<feature type="transmembrane region" description="Helical" evidence="11">
    <location>
        <begin position="257"/>
        <end position="278"/>
    </location>
</feature>
<dbReference type="PROSITE" id="PS00674">
    <property type="entry name" value="AAA"/>
    <property type="match status" value="1"/>
</dbReference>
<dbReference type="GO" id="GO:0004176">
    <property type="term" value="F:ATP-dependent peptidase activity"/>
    <property type="evidence" value="ECO:0007669"/>
    <property type="project" value="TreeGrafter"/>
</dbReference>
<gene>
    <name evidence="13" type="ORF">SSX86_014461</name>
</gene>
<organism evidence="13 14">
    <name type="scientific">Deinandra increscens subsp. villosa</name>
    <dbReference type="NCBI Taxonomy" id="3103831"/>
    <lineage>
        <taxon>Eukaryota</taxon>
        <taxon>Viridiplantae</taxon>
        <taxon>Streptophyta</taxon>
        <taxon>Embryophyta</taxon>
        <taxon>Tracheophyta</taxon>
        <taxon>Spermatophyta</taxon>
        <taxon>Magnoliopsida</taxon>
        <taxon>eudicotyledons</taxon>
        <taxon>Gunneridae</taxon>
        <taxon>Pentapetalae</taxon>
        <taxon>asterids</taxon>
        <taxon>campanulids</taxon>
        <taxon>Asterales</taxon>
        <taxon>Asteraceae</taxon>
        <taxon>Asteroideae</taxon>
        <taxon>Heliantheae alliance</taxon>
        <taxon>Madieae</taxon>
        <taxon>Madiinae</taxon>
        <taxon>Deinandra</taxon>
    </lineage>
</organism>
<dbReference type="InterPro" id="IPR003960">
    <property type="entry name" value="ATPase_AAA_CS"/>
</dbReference>
<keyword evidence="2" id="KW-0645">Protease</keyword>
<dbReference type="FunFam" id="3.40.50.300:FF:000277">
    <property type="entry name" value="ATP-dependent zinc metalloprotease FtsH"/>
    <property type="match status" value="1"/>
</dbReference>
<dbReference type="InterPro" id="IPR003959">
    <property type="entry name" value="ATPase_AAA_core"/>
</dbReference>
<evidence type="ECO:0000256" key="2">
    <source>
        <dbReference type="ARBA" id="ARBA00022670"/>
    </source>
</evidence>
<protein>
    <recommendedName>
        <fullName evidence="12">AAA+ ATPase domain-containing protein</fullName>
    </recommendedName>
</protein>
<keyword evidence="9 11" id="KW-0472">Membrane</keyword>
<dbReference type="PANTHER" id="PTHR23076">
    <property type="entry name" value="METALLOPROTEASE M41 FTSH"/>
    <property type="match status" value="1"/>
</dbReference>
<dbReference type="Gene3D" id="3.40.50.300">
    <property type="entry name" value="P-loop containing nucleotide triphosphate hydrolases"/>
    <property type="match status" value="1"/>
</dbReference>
<reference evidence="13 14" key="1">
    <citation type="submission" date="2024-04" db="EMBL/GenBank/DDBJ databases">
        <title>The reference genome of an endangered Asteraceae, Deinandra increscens subsp. villosa, native to the Central Coast of California.</title>
        <authorList>
            <person name="Guilliams M."/>
            <person name="Hasenstab-Lehman K."/>
            <person name="Meyer R."/>
            <person name="Mcevoy S."/>
        </authorList>
    </citation>
    <scope>NUCLEOTIDE SEQUENCE [LARGE SCALE GENOMIC DNA]</scope>
    <source>
        <tissue evidence="13">Leaf</tissue>
    </source>
</reference>
<evidence type="ECO:0000256" key="4">
    <source>
        <dbReference type="ARBA" id="ARBA00022741"/>
    </source>
</evidence>